<dbReference type="PANTHER" id="PTHR43236:SF1">
    <property type="entry name" value="BLL7220 PROTEIN"/>
    <property type="match status" value="1"/>
</dbReference>
<comment type="caution">
    <text evidence="2">The sequence shown here is derived from an EMBL/GenBank/DDBJ whole genome shotgun (WGS) entry which is preliminary data.</text>
</comment>
<dbReference type="InterPro" id="IPR052345">
    <property type="entry name" value="Rad_response_metalloprotease"/>
</dbReference>
<dbReference type="InterPro" id="IPR010359">
    <property type="entry name" value="IrrE_HExxH"/>
</dbReference>
<dbReference type="AlphaFoldDB" id="A0A4Q7E3D7"/>
<accession>A0A4Q7E3D7</accession>
<protein>
    <recommendedName>
        <fullName evidence="1">IrrE N-terminal-like domain-containing protein</fullName>
    </recommendedName>
</protein>
<evidence type="ECO:0000313" key="3">
    <source>
        <dbReference type="Proteomes" id="UP000292345"/>
    </source>
</evidence>
<gene>
    <name evidence="2" type="ORF">C3B51_20180</name>
</gene>
<feature type="domain" description="IrrE N-terminal-like" evidence="1">
    <location>
        <begin position="85"/>
        <end position="173"/>
    </location>
</feature>
<dbReference type="RefSeq" id="WP_130246202.1">
    <property type="nucleotide sequence ID" value="NZ_PPUZ01000070.1"/>
</dbReference>
<dbReference type="Gene3D" id="1.10.10.2910">
    <property type="match status" value="1"/>
</dbReference>
<dbReference type="EMBL" id="PPUZ01000070">
    <property type="protein sequence ID" value="RZM74074.1"/>
    <property type="molecule type" value="Genomic_DNA"/>
</dbReference>
<sequence>MTIRAKGTKTSPRNKKQIRKDVERLKSIFGLGLAEYVDVIELIDITLPELFPHFSCELVPDKEMADVAGLTVPAEFKIYLKQSVYDKACKDDGQSRFTIAHEVGHLFLHDQPLVLAKQEKPTEHKVWEDTEWQADQFAAEFLMPFESVRKMSTHQDIIGTFKVSNKAARCRLSKVKDEVSKLESENK</sequence>
<dbReference type="PANTHER" id="PTHR43236">
    <property type="entry name" value="ANTITOXIN HIGA1"/>
    <property type="match status" value="1"/>
</dbReference>
<dbReference type="Pfam" id="PF06114">
    <property type="entry name" value="Peptidase_M78"/>
    <property type="match status" value="1"/>
</dbReference>
<evidence type="ECO:0000313" key="2">
    <source>
        <dbReference type="EMBL" id="RZM74074.1"/>
    </source>
</evidence>
<reference evidence="2 3" key="1">
    <citation type="submission" date="2018-01" db="EMBL/GenBank/DDBJ databases">
        <title>Co-occurrence of chitin degradation, pigmentation and bioactivity in marine Pseudoalteromonas.</title>
        <authorList>
            <person name="Paulsen S."/>
            <person name="Gram L."/>
            <person name="Machado H."/>
        </authorList>
    </citation>
    <scope>NUCLEOTIDE SEQUENCE [LARGE SCALE GENOMIC DNA]</scope>
    <source>
        <strain evidence="2 3">S1946</strain>
    </source>
</reference>
<name>A0A4Q7E3D7_9GAMM</name>
<organism evidence="2 3">
    <name type="scientific">Pseudoalteromonas rubra</name>
    <dbReference type="NCBI Taxonomy" id="43658"/>
    <lineage>
        <taxon>Bacteria</taxon>
        <taxon>Pseudomonadati</taxon>
        <taxon>Pseudomonadota</taxon>
        <taxon>Gammaproteobacteria</taxon>
        <taxon>Alteromonadales</taxon>
        <taxon>Pseudoalteromonadaceae</taxon>
        <taxon>Pseudoalteromonas</taxon>
    </lineage>
</organism>
<dbReference type="Proteomes" id="UP000292345">
    <property type="component" value="Unassembled WGS sequence"/>
</dbReference>
<proteinExistence type="predicted"/>
<evidence type="ECO:0000259" key="1">
    <source>
        <dbReference type="Pfam" id="PF06114"/>
    </source>
</evidence>